<protein>
    <submittedName>
        <fullName evidence="2">Type I restriction enzyme HsdR N-terminal domain-containing protein</fullName>
    </submittedName>
</protein>
<dbReference type="Pfam" id="PF13588">
    <property type="entry name" value="HSDR_N_2"/>
    <property type="match status" value="1"/>
</dbReference>
<proteinExistence type="predicted"/>
<name>A0ABW3NRB6_9FLAO</name>
<sequence length="157" mass="18875">MLDLNFPRYDFRFKNNQNKIAVFDEIRKKFVVLTPEEWVRQHCARFLMVEKNFPKSHINVEKQIKLGKLTKRYDIVVFNPNGKIHLIVECKAPHIKITQETFDQIARYNLSLDATYLMVTNGLEHYFCKLDYEAEEYKFLRDLPVYQPKQQNKNSEI</sequence>
<organism evidence="2 3">
    <name type="scientific">Salegentibacter chungangensis</name>
    <dbReference type="NCBI Taxonomy" id="1335724"/>
    <lineage>
        <taxon>Bacteria</taxon>
        <taxon>Pseudomonadati</taxon>
        <taxon>Bacteroidota</taxon>
        <taxon>Flavobacteriia</taxon>
        <taxon>Flavobacteriales</taxon>
        <taxon>Flavobacteriaceae</taxon>
        <taxon>Salegentibacter</taxon>
    </lineage>
</organism>
<evidence type="ECO:0000313" key="2">
    <source>
        <dbReference type="EMBL" id="MFD1095336.1"/>
    </source>
</evidence>
<feature type="domain" description="Type I restriction enzyme R protein N-terminal" evidence="1">
    <location>
        <begin position="35"/>
        <end position="144"/>
    </location>
</feature>
<reference evidence="3" key="1">
    <citation type="journal article" date="2019" name="Int. J. Syst. Evol. Microbiol.">
        <title>The Global Catalogue of Microorganisms (GCM) 10K type strain sequencing project: providing services to taxonomists for standard genome sequencing and annotation.</title>
        <authorList>
            <consortium name="The Broad Institute Genomics Platform"/>
            <consortium name="The Broad Institute Genome Sequencing Center for Infectious Disease"/>
            <person name="Wu L."/>
            <person name="Ma J."/>
        </authorList>
    </citation>
    <scope>NUCLEOTIDE SEQUENCE [LARGE SCALE GENOMIC DNA]</scope>
    <source>
        <strain evidence="3">CCUG 64793</strain>
    </source>
</reference>
<evidence type="ECO:0000313" key="3">
    <source>
        <dbReference type="Proteomes" id="UP001597131"/>
    </source>
</evidence>
<dbReference type="InterPro" id="IPR029464">
    <property type="entry name" value="HSDR_N"/>
</dbReference>
<keyword evidence="3" id="KW-1185">Reference proteome</keyword>
<dbReference type="RefSeq" id="WP_380743994.1">
    <property type="nucleotide sequence ID" value="NZ_JBHTLI010000001.1"/>
</dbReference>
<dbReference type="Proteomes" id="UP001597131">
    <property type="component" value="Unassembled WGS sequence"/>
</dbReference>
<accession>A0ABW3NRB6</accession>
<comment type="caution">
    <text evidence="2">The sequence shown here is derived from an EMBL/GenBank/DDBJ whole genome shotgun (WGS) entry which is preliminary data.</text>
</comment>
<evidence type="ECO:0000259" key="1">
    <source>
        <dbReference type="Pfam" id="PF13588"/>
    </source>
</evidence>
<gene>
    <name evidence="2" type="ORF">ACFQ3Q_06230</name>
</gene>
<dbReference type="EMBL" id="JBHTLI010000001">
    <property type="protein sequence ID" value="MFD1095336.1"/>
    <property type="molecule type" value="Genomic_DNA"/>
</dbReference>